<protein>
    <submittedName>
        <fullName evidence="5">Phosphoribosyl-dephospho-CoA transferase</fullName>
    </submittedName>
</protein>
<proteinExistence type="predicted"/>
<evidence type="ECO:0000256" key="2">
    <source>
        <dbReference type="ARBA" id="ARBA00022695"/>
    </source>
</evidence>
<dbReference type="InterPro" id="IPR017557">
    <property type="entry name" value="Holo-ACP_synthase"/>
</dbReference>
<evidence type="ECO:0000313" key="6">
    <source>
        <dbReference type="Proteomes" id="UP000009336"/>
    </source>
</evidence>
<feature type="domain" description="Phosphoribosyl-dephospho-CoA transferase MdcG C-terminal" evidence="3">
    <location>
        <begin position="112"/>
        <end position="216"/>
    </location>
</feature>
<dbReference type="PATRIC" id="fig|1141662.3.peg.872"/>
<evidence type="ECO:0000313" key="5">
    <source>
        <dbReference type="EMBL" id="EKT63568.1"/>
    </source>
</evidence>
<evidence type="ECO:0000259" key="3">
    <source>
        <dbReference type="Pfam" id="PF10620"/>
    </source>
</evidence>
<comment type="caution">
    <text evidence="5">The sequence shown here is derived from an EMBL/GenBank/DDBJ whole genome shotgun (WGS) entry which is preliminary data.</text>
</comment>
<dbReference type="RefSeq" id="WP_008910899.1">
    <property type="nucleotide sequence ID" value="NZ_KB233222.1"/>
</dbReference>
<feature type="domain" description="Phosphoribosyl-dephospho-CoA transferase MdcG N-terminal" evidence="4">
    <location>
        <begin position="19"/>
        <end position="92"/>
    </location>
</feature>
<reference evidence="5 6" key="1">
    <citation type="journal article" date="2012" name="BMC Genomics">
        <title>Comparative genomics of bacteria in the genus Providencia isolated from wild Drosophila melanogaster.</title>
        <authorList>
            <person name="Galac M.R."/>
            <person name="Lazzaro B.P."/>
        </authorList>
    </citation>
    <scope>NUCLEOTIDE SEQUENCE [LARGE SCALE GENOMIC DNA]</scope>
    <source>
        <strain evidence="5 6">DSM 19968</strain>
    </source>
</reference>
<sequence length="224" mass="25363">MYCLGQHKNTKEAPLDILRPHDLLWVDESLSLFHPQGLPEWVSCHWHPALPLVVRRDEDTLSNIPVGIRGSRRCQRAAAWIKQDAIVKVVTPESLIADIAALQRSPFAHYSPILTLIQLHRDLSAWRWGITGSCGYALATGIDVMHQDSDLDLVIFCPHPVLPSIYHSLSQRLQQFSCRVDVQIETPFGAFALNEWLRDGCAMLKTSRGPRLTDNPWHPLQETP</sequence>
<evidence type="ECO:0000256" key="1">
    <source>
        <dbReference type="ARBA" id="ARBA00022679"/>
    </source>
</evidence>
<dbReference type="EMBL" id="AKKL01000014">
    <property type="protein sequence ID" value="EKT63568.1"/>
    <property type="molecule type" value="Genomic_DNA"/>
</dbReference>
<dbReference type="Proteomes" id="UP000009336">
    <property type="component" value="Unassembled WGS sequence"/>
</dbReference>
<dbReference type="InterPro" id="IPR049180">
    <property type="entry name" value="MdcG_C"/>
</dbReference>
<dbReference type="NCBIfam" id="NF002332">
    <property type="entry name" value="PRK01293.1"/>
    <property type="match status" value="1"/>
</dbReference>
<dbReference type="HOGENOM" id="CLU_111981_0_0_6"/>
<evidence type="ECO:0000259" key="4">
    <source>
        <dbReference type="Pfam" id="PF20866"/>
    </source>
</evidence>
<dbReference type="GO" id="GO:0016779">
    <property type="term" value="F:nucleotidyltransferase activity"/>
    <property type="evidence" value="ECO:0007669"/>
    <property type="project" value="UniProtKB-KW"/>
</dbReference>
<dbReference type="InterPro" id="IPR048903">
    <property type="entry name" value="MdcG_N"/>
</dbReference>
<gene>
    <name evidence="5" type="ORF">OOA_04307</name>
</gene>
<keyword evidence="6" id="KW-1185">Reference proteome</keyword>
<dbReference type="AlphaFoldDB" id="K8WSK5"/>
<name>K8WSK5_9GAMM</name>
<organism evidence="5 6">
    <name type="scientific">Providencia burhodogranariea DSM 19968</name>
    <dbReference type="NCBI Taxonomy" id="1141662"/>
    <lineage>
        <taxon>Bacteria</taxon>
        <taxon>Pseudomonadati</taxon>
        <taxon>Pseudomonadota</taxon>
        <taxon>Gammaproteobacteria</taxon>
        <taxon>Enterobacterales</taxon>
        <taxon>Morganellaceae</taxon>
        <taxon>Providencia</taxon>
    </lineage>
</organism>
<dbReference type="eggNOG" id="ENOG502Z8NU">
    <property type="taxonomic scope" value="Bacteria"/>
</dbReference>
<keyword evidence="2" id="KW-0548">Nucleotidyltransferase</keyword>
<dbReference type="Pfam" id="PF10620">
    <property type="entry name" value="MdcG"/>
    <property type="match status" value="1"/>
</dbReference>
<dbReference type="Pfam" id="PF20866">
    <property type="entry name" value="MdcG_N"/>
    <property type="match status" value="1"/>
</dbReference>
<dbReference type="NCBIfam" id="TIGR03135">
    <property type="entry name" value="malonate_mdcG"/>
    <property type="match status" value="1"/>
</dbReference>
<dbReference type="OrthoDB" id="1275217at2"/>
<accession>K8WSK5</accession>
<dbReference type="STRING" id="1141662.OOA_04307"/>
<keyword evidence="1 5" id="KW-0808">Transferase</keyword>